<sequence>MIHRSDGCAVSPDRIMSIHKMDKCPRIHGVMEVTHWARIDQHKYTNIYAETLLMTSYGVCGVAKMVATCTQYHNGVLTVAARQFHCWDGLAVFRAV</sequence>
<evidence type="ECO:0000313" key="1">
    <source>
        <dbReference type="EMBL" id="KAK3797766.1"/>
    </source>
</evidence>
<dbReference type="EMBL" id="JAWDGP010000742">
    <property type="protein sequence ID" value="KAK3797766.1"/>
    <property type="molecule type" value="Genomic_DNA"/>
</dbReference>
<dbReference type="AlphaFoldDB" id="A0AAE1B2N2"/>
<reference evidence="1" key="1">
    <citation type="journal article" date="2023" name="G3 (Bethesda)">
        <title>A reference genome for the long-term kleptoplast-retaining sea slug Elysia crispata morphotype clarki.</title>
        <authorList>
            <person name="Eastman K.E."/>
            <person name="Pendleton A.L."/>
            <person name="Shaikh M.A."/>
            <person name="Suttiyut T."/>
            <person name="Ogas R."/>
            <person name="Tomko P."/>
            <person name="Gavelis G."/>
            <person name="Widhalm J.R."/>
            <person name="Wisecaver J.H."/>
        </authorList>
    </citation>
    <scope>NUCLEOTIDE SEQUENCE</scope>
    <source>
        <strain evidence="1">ECLA1</strain>
    </source>
</reference>
<dbReference type="Proteomes" id="UP001283361">
    <property type="component" value="Unassembled WGS sequence"/>
</dbReference>
<evidence type="ECO:0000313" key="2">
    <source>
        <dbReference type="Proteomes" id="UP001283361"/>
    </source>
</evidence>
<keyword evidence="2" id="KW-1185">Reference proteome</keyword>
<organism evidence="1 2">
    <name type="scientific">Elysia crispata</name>
    <name type="common">lettuce slug</name>
    <dbReference type="NCBI Taxonomy" id="231223"/>
    <lineage>
        <taxon>Eukaryota</taxon>
        <taxon>Metazoa</taxon>
        <taxon>Spiralia</taxon>
        <taxon>Lophotrochozoa</taxon>
        <taxon>Mollusca</taxon>
        <taxon>Gastropoda</taxon>
        <taxon>Heterobranchia</taxon>
        <taxon>Euthyneura</taxon>
        <taxon>Panpulmonata</taxon>
        <taxon>Sacoglossa</taxon>
        <taxon>Placobranchoidea</taxon>
        <taxon>Plakobranchidae</taxon>
        <taxon>Elysia</taxon>
    </lineage>
</organism>
<gene>
    <name evidence="1" type="ORF">RRG08_059160</name>
</gene>
<proteinExistence type="predicted"/>
<comment type="caution">
    <text evidence="1">The sequence shown here is derived from an EMBL/GenBank/DDBJ whole genome shotgun (WGS) entry which is preliminary data.</text>
</comment>
<accession>A0AAE1B2N2</accession>
<protein>
    <submittedName>
        <fullName evidence="1">Uncharacterized protein</fullName>
    </submittedName>
</protein>
<name>A0AAE1B2N2_9GAST</name>